<dbReference type="InterPro" id="IPR036412">
    <property type="entry name" value="HAD-like_sf"/>
</dbReference>
<dbReference type="eggNOG" id="ENOG502RXU6">
    <property type="taxonomic scope" value="Eukaryota"/>
</dbReference>
<name>K0TDS4_THAOC</name>
<dbReference type="OMA" id="IWEEEDT"/>
<dbReference type="SUPFAM" id="SSF56784">
    <property type="entry name" value="HAD-like"/>
    <property type="match status" value="1"/>
</dbReference>
<evidence type="ECO:0000313" key="1">
    <source>
        <dbReference type="EMBL" id="EJK76868.1"/>
    </source>
</evidence>
<dbReference type="InterPro" id="IPR023214">
    <property type="entry name" value="HAD_sf"/>
</dbReference>
<dbReference type="Proteomes" id="UP000266841">
    <property type="component" value="Unassembled WGS sequence"/>
</dbReference>
<organism evidence="1 2">
    <name type="scientific">Thalassiosira oceanica</name>
    <name type="common">Marine diatom</name>
    <dbReference type="NCBI Taxonomy" id="159749"/>
    <lineage>
        <taxon>Eukaryota</taxon>
        <taxon>Sar</taxon>
        <taxon>Stramenopiles</taxon>
        <taxon>Ochrophyta</taxon>
        <taxon>Bacillariophyta</taxon>
        <taxon>Coscinodiscophyceae</taxon>
        <taxon>Thalassiosirophycidae</taxon>
        <taxon>Thalassiosirales</taxon>
        <taxon>Thalassiosiraceae</taxon>
        <taxon>Thalassiosira</taxon>
    </lineage>
</organism>
<dbReference type="SFLD" id="SFLDG01129">
    <property type="entry name" value="C1.5:_HAD__Beta-PGM__Phosphata"/>
    <property type="match status" value="1"/>
</dbReference>
<proteinExistence type="predicted"/>
<dbReference type="PANTHER" id="PTHR43434">
    <property type="entry name" value="PHOSPHOGLYCOLATE PHOSPHATASE"/>
    <property type="match status" value="1"/>
</dbReference>
<dbReference type="AlphaFoldDB" id="K0TDS4"/>
<dbReference type="Gene3D" id="3.40.50.1000">
    <property type="entry name" value="HAD superfamily/HAD-like"/>
    <property type="match status" value="1"/>
</dbReference>
<keyword evidence="2" id="KW-1185">Reference proteome</keyword>
<dbReference type="PRINTS" id="PR00413">
    <property type="entry name" value="HADHALOGNASE"/>
</dbReference>
<dbReference type="GO" id="GO:0008967">
    <property type="term" value="F:phosphoglycolate phosphatase activity"/>
    <property type="evidence" value="ECO:0007669"/>
    <property type="project" value="TreeGrafter"/>
</dbReference>
<comment type="caution">
    <text evidence="1">The sequence shown here is derived from an EMBL/GenBank/DDBJ whole genome shotgun (WGS) entry which is preliminary data.</text>
</comment>
<evidence type="ECO:0000313" key="2">
    <source>
        <dbReference type="Proteomes" id="UP000266841"/>
    </source>
</evidence>
<gene>
    <name evidence="1" type="ORF">THAOC_01341</name>
</gene>
<dbReference type="SFLD" id="SFLDS00003">
    <property type="entry name" value="Haloacid_Dehalogenase"/>
    <property type="match status" value="1"/>
</dbReference>
<evidence type="ECO:0008006" key="3">
    <source>
        <dbReference type="Google" id="ProtNLM"/>
    </source>
</evidence>
<dbReference type="GO" id="GO:0006281">
    <property type="term" value="P:DNA repair"/>
    <property type="evidence" value="ECO:0007669"/>
    <property type="project" value="TreeGrafter"/>
</dbReference>
<dbReference type="InterPro" id="IPR006439">
    <property type="entry name" value="HAD-SF_hydro_IA"/>
</dbReference>
<dbReference type="InterPro" id="IPR050155">
    <property type="entry name" value="HAD-like_hydrolase_sf"/>
</dbReference>
<sequence>MPITTIIFDVDDCLYDVGTGFTAHRNTDGVVSHMVENQYLNFASREEAQAFRDVYFERYHSTAKALTAAENDGELPPLPKGVSLPPGREKRFIPDELDEHWAATLKFDMLGGVDPRRVDALQALKDNGLHLVAFSNGPRKYCCKVLRTIGLFDFFGDENIFAVTDVLPHCKPDRGSFDFVLGRIGKKPEECVMVEDSMKNIRAAKSLGLKTILVCGEGRKGGRRAHDGRDEAALAAEATKPGDAPDESDPAVDATIEKFKHHITYLNLWSHTLELRGALGLAFWLTFLDQSTWRKLATYHVFLSSSHPRVSCNLVISVRKGPMPWFKHTSRPSRDNALRYLLAVRYLSQTHLTEYNWGLS</sequence>
<reference evidence="1 2" key="1">
    <citation type="journal article" date="2012" name="Genome Biol.">
        <title>Genome and low-iron response of an oceanic diatom adapted to chronic iron limitation.</title>
        <authorList>
            <person name="Lommer M."/>
            <person name="Specht M."/>
            <person name="Roy A.S."/>
            <person name="Kraemer L."/>
            <person name="Andreson R."/>
            <person name="Gutowska M.A."/>
            <person name="Wolf J."/>
            <person name="Bergner S.V."/>
            <person name="Schilhabel M.B."/>
            <person name="Klostermeier U.C."/>
            <person name="Beiko R.G."/>
            <person name="Rosenstiel P."/>
            <person name="Hippler M."/>
            <person name="Laroche J."/>
        </authorList>
    </citation>
    <scope>NUCLEOTIDE SEQUENCE [LARGE SCALE GENOMIC DNA]</scope>
    <source>
        <strain evidence="1 2">CCMP1005</strain>
    </source>
</reference>
<dbReference type="PANTHER" id="PTHR43434:SF1">
    <property type="entry name" value="PHOSPHOGLYCOLATE PHOSPHATASE"/>
    <property type="match status" value="1"/>
</dbReference>
<protein>
    <recommendedName>
        <fullName evidence="3">Pyrimidine 5'-nucleotidase</fullName>
    </recommendedName>
</protein>
<dbReference type="NCBIfam" id="TIGR01509">
    <property type="entry name" value="HAD-SF-IA-v3"/>
    <property type="match status" value="1"/>
</dbReference>
<dbReference type="Pfam" id="PF00702">
    <property type="entry name" value="Hydrolase"/>
    <property type="match status" value="1"/>
</dbReference>
<dbReference type="EMBL" id="AGNL01001598">
    <property type="protein sequence ID" value="EJK76868.1"/>
    <property type="molecule type" value="Genomic_DNA"/>
</dbReference>
<accession>K0TDS4</accession>
<dbReference type="OrthoDB" id="1065058at2759"/>